<dbReference type="Gene3D" id="3.40.250.10">
    <property type="entry name" value="Rhodanese-like domain"/>
    <property type="match status" value="1"/>
</dbReference>
<dbReference type="OrthoDB" id="9789585at2"/>
<evidence type="ECO:0000313" key="2">
    <source>
        <dbReference type="EMBL" id="SJM93024.1"/>
    </source>
</evidence>
<dbReference type="GO" id="GO:0016740">
    <property type="term" value="F:transferase activity"/>
    <property type="evidence" value="ECO:0007669"/>
    <property type="project" value="UniProtKB-KW"/>
</dbReference>
<dbReference type="InterPro" id="IPR052367">
    <property type="entry name" value="Thiosulfate_ST/Rhodanese-like"/>
</dbReference>
<dbReference type="SMART" id="SM00450">
    <property type="entry name" value="RHOD"/>
    <property type="match status" value="1"/>
</dbReference>
<evidence type="ECO:0000259" key="1">
    <source>
        <dbReference type="PROSITE" id="PS50206"/>
    </source>
</evidence>
<dbReference type="Proteomes" id="UP000195442">
    <property type="component" value="Unassembled WGS sequence"/>
</dbReference>
<reference evidence="3" key="1">
    <citation type="submission" date="2017-02" db="EMBL/GenBank/DDBJ databases">
        <authorList>
            <person name="Daims H."/>
        </authorList>
    </citation>
    <scope>NUCLEOTIDE SEQUENCE [LARGE SCALE GENOMIC DNA]</scope>
</reference>
<sequence length="130" mass="14507">MIENLTPQQCWDVLQQNPAAVLVDVRTKMEHLFVGHPSGAVHIAWKEAPDWQLNSNFVAEVSHNIPDLTAPILLLCRSGQRSLDAAKALEAVGYRRLINIVDGFEGPLDTNKHRGNLGGWRFCGLPWQQS</sequence>
<dbReference type="PROSITE" id="PS50206">
    <property type="entry name" value="RHODANESE_3"/>
    <property type="match status" value="1"/>
</dbReference>
<dbReference type="AlphaFoldDB" id="A0A1R4H9T7"/>
<dbReference type="InterPro" id="IPR001763">
    <property type="entry name" value="Rhodanese-like_dom"/>
</dbReference>
<feature type="domain" description="Rhodanese" evidence="1">
    <location>
        <begin position="16"/>
        <end position="116"/>
    </location>
</feature>
<dbReference type="PANTHER" id="PTHR45431:SF3">
    <property type="entry name" value="RHODANESE-LIKE DOMAIN-CONTAINING PROTEIN 15, CHLOROPLASTIC"/>
    <property type="match status" value="1"/>
</dbReference>
<proteinExistence type="predicted"/>
<organism evidence="2 3">
    <name type="scientific">Crenothrix polyspora</name>
    <dbReference type="NCBI Taxonomy" id="360316"/>
    <lineage>
        <taxon>Bacteria</taxon>
        <taxon>Pseudomonadati</taxon>
        <taxon>Pseudomonadota</taxon>
        <taxon>Gammaproteobacteria</taxon>
        <taxon>Methylococcales</taxon>
        <taxon>Crenotrichaceae</taxon>
        <taxon>Crenothrix</taxon>
    </lineage>
</organism>
<dbReference type="SUPFAM" id="SSF52821">
    <property type="entry name" value="Rhodanese/Cell cycle control phosphatase"/>
    <property type="match status" value="1"/>
</dbReference>
<gene>
    <name evidence="2" type="ORF">CRENPOLYSF2_3040007</name>
</gene>
<protein>
    <submittedName>
        <fullName evidence="2">Rhodanese-related sulfurtransferase</fullName>
    </submittedName>
</protein>
<accession>A0A1R4H9T7</accession>
<dbReference type="CDD" id="cd01522">
    <property type="entry name" value="RHOD_1"/>
    <property type="match status" value="1"/>
</dbReference>
<name>A0A1R4H9T7_9GAMM</name>
<keyword evidence="2" id="KW-0808">Transferase</keyword>
<dbReference type="InterPro" id="IPR036873">
    <property type="entry name" value="Rhodanese-like_dom_sf"/>
</dbReference>
<dbReference type="EMBL" id="FUKJ01000229">
    <property type="protein sequence ID" value="SJM93024.1"/>
    <property type="molecule type" value="Genomic_DNA"/>
</dbReference>
<evidence type="ECO:0000313" key="3">
    <source>
        <dbReference type="Proteomes" id="UP000195442"/>
    </source>
</evidence>
<dbReference type="RefSeq" id="WP_087147218.1">
    <property type="nucleotide sequence ID" value="NZ_FUKJ01000229.1"/>
</dbReference>
<dbReference type="PANTHER" id="PTHR45431">
    <property type="entry name" value="RHODANESE-LIKE DOMAIN-CONTAINING PROTEIN 15, CHLOROPLASTIC"/>
    <property type="match status" value="1"/>
</dbReference>
<dbReference type="Pfam" id="PF00581">
    <property type="entry name" value="Rhodanese"/>
    <property type="match status" value="1"/>
</dbReference>
<keyword evidence="3" id="KW-1185">Reference proteome</keyword>